<gene>
    <name evidence="1" type="ORF">L195_g059537</name>
</gene>
<dbReference type="Gene3D" id="1.25.40.1030">
    <property type="match status" value="1"/>
</dbReference>
<proteinExistence type="predicted"/>
<dbReference type="AlphaFoldDB" id="A0A2K3JYJ5"/>
<dbReference type="Proteomes" id="UP000236291">
    <property type="component" value="Unassembled WGS sequence"/>
</dbReference>
<comment type="caution">
    <text evidence="1">The sequence shown here is derived from an EMBL/GenBank/DDBJ whole genome shotgun (WGS) entry which is preliminary data.</text>
</comment>
<feature type="non-terminal residue" evidence="1">
    <location>
        <position position="1"/>
    </location>
</feature>
<sequence length="43" mass="4480">VPPLSAPKWYKRPAGVSFGFGGKLVSFRPSASGSPAGASKERF</sequence>
<accession>A0A2K3JYJ5</accession>
<dbReference type="STRING" id="57577.A0A2K3JYJ5"/>
<reference evidence="1 2" key="2">
    <citation type="journal article" date="2017" name="Front. Plant Sci.">
        <title>Gene Classification and Mining of Molecular Markers Useful in Red Clover (Trifolium pratense) Breeding.</title>
        <authorList>
            <person name="Istvanek J."/>
            <person name="Dluhosova J."/>
            <person name="Dluhos P."/>
            <person name="Patkova L."/>
            <person name="Nedelnik J."/>
            <person name="Repkova J."/>
        </authorList>
    </citation>
    <scope>NUCLEOTIDE SEQUENCE [LARGE SCALE GENOMIC DNA]</scope>
    <source>
        <strain evidence="2">cv. Tatra</strain>
        <tissue evidence="1">Young leaves</tissue>
    </source>
</reference>
<evidence type="ECO:0000313" key="2">
    <source>
        <dbReference type="Proteomes" id="UP000236291"/>
    </source>
</evidence>
<name>A0A2K3JYJ5_TRIPR</name>
<protein>
    <submittedName>
        <fullName evidence="1">Uncharacterized protein</fullName>
    </submittedName>
</protein>
<organism evidence="1 2">
    <name type="scientific">Trifolium pratense</name>
    <name type="common">Red clover</name>
    <dbReference type="NCBI Taxonomy" id="57577"/>
    <lineage>
        <taxon>Eukaryota</taxon>
        <taxon>Viridiplantae</taxon>
        <taxon>Streptophyta</taxon>
        <taxon>Embryophyta</taxon>
        <taxon>Tracheophyta</taxon>
        <taxon>Spermatophyta</taxon>
        <taxon>Magnoliopsida</taxon>
        <taxon>eudicotyledons</taxon>
        <taxon>Gunneridae</taxon>
        <taxon>Pentapetalae</taxon>
        <taxon>rosids</taxon>
        <taxon>fabids</taxon>
        <taxon>Fabales</taxon>
        <taxon>Fabaceae</taxon>
        <taxon>Papilionoideae</taxon>
        <taxon>50 kb inversion clade</taxon>
        <taxon>NPAAA clade</taxon>
        <taxon>Hologalegina</taxon>
        <taxon>IRL clade</taxon>
        <taxon>Trifolieae</taxon>
        <taxon>Trifolium</taxon>
    </lineage>
</organism>
<reference evidence="1 2" key="1">
    <citation type="journal article" date="2014" name="Am. J. Bot.">
        <title>Genome assembly and annotation for red clover (Trifolium pratense; Fabaceae).</title>
        <authorList>
            <person name="Istvanek J."/>
            <person name="Jaros M."/>
            <person name="Krenek A."/>
            <person name="Repkova J."/>
        </authorList>
    </citation>
    <scope>NUCLEOTIDE SEQUENCE [LARGE SCALE GENOMIC DNA]</scope>
    <source>
        <strain evidence="2">cv. Tatra</strain>
        <tissue evidence="1">Young leaves</tissue>
    </source>
</reference>
<evidence type="ECO:0000313" key="1">
    <source>
        <dbReference type="EMBL" id="PNX59133.1"/>
    </source>
</evidence>
<dbReference type="EMBL" id="ASHM01130640">
    <property type="protein sequence ID" value="PNX59133.1"/>
    <property type="molecule type" value="Genomic_DNA"/>
</dbReference>